<keyword evidence="5" id="KW-0812">Transmembrane</keyword>
<dbReference type="CDD" id="cd17782">
    <property type="entry name" value="CBS_pair_MUG70_2"/>
    <property type="match status" value="1"/>
</dbReference>
<sequence length="473" mass="51245">MAARKVDSLLLTDSNALLCGILTDKDIATRVIAREVNLDETPVSKVMTRNPVFVLSDTLAVEALQKMVQGKFRHLPVVENGEVVAILDIAKCLYDAIARLERAAEKGKAIAAAVEGIEKHWGSSASGSNSSFLETLRDQIFKPSLSTIIPEKSKVIIVSPTDTVLATTKKMLELRVSCAVVTVDDKPCGILTSKDILMRVIAQNLPASTTLVEKAMTPNPECAKVDTPIVDALHTMQDGKFLHLPVLDKDGTVVAILDVIHITHAAIATAGQVGNTANLSSEAADSMIQKFWDSAISLSSPNDDDDEDSRSDSSLKIASEGREIGRSAPFNAANMLQQAFSFKVQDRKGRLHRFTCDTRSLTEVVASISQKVGNDIDADHYLPQIMYEDEEHDKIVLASDSDLAAAVEHAKTAGLKGLRLHLEYSRDNQRDSSVKKLLANTNTSLMRPSTYSVVAAGAVILAGLSILAFFRRR</sequence>
<feature type="transmembrane region" description="Helical" evidence="5">
    <location>
        <begin position="451"/>
        <end position="470"/>
    </location>
</feature>
<proteinExistence type="predicted"/>
<feature type="domain" description="CBS" evidence="6">
    <location>
        <begin position="148"/>
        <end position="208"/>
    </location>
</feature>
<dbReference type="SMART" id="SM00116">
    <property type="entry name" value="CBS"/>
    <property type="match status" value="3"/>
</dbReference>
<keyword evidence="9" id="KW-1185">Reference proteome</keyword>
<reference evidence="8 9" key="1">
    <citation type="journal article" date="2023" name="Plants (Basel)">
        <title>Bridging the Gap: Combining Genomics and Transcriptomics Approaches to Understand Stylosanthes scabra, an Orphan Legume from the Brazilian Caatinga.</title>
        <authorList>
            <person name="Ferreira-Neto J.R.C."/>
            <person name="da Silva M.D."/>
            <person name="Binneck E."/>
            <person name="de Melo N.F."/>
            <person name="da Silva R.H."/>
            <person name="de Melo A.L.T.M."/>
            <person name="Pandolfi V."/>
            <person name="Bustamante F.O."/>
            <person name="Brasileiro-Vidal A.C."/>
            <person name="Benko-Iseppon A.M."/>
        </authorList>
    </citation>
    <scope>NUCLEOTIDE SEQUENCE [LARGE SCALE GENOMIC DNA]</scope>
    <source>
        <tissue evidence="8">Leaves</tissue>
    </source>
</reference>
<evidence type="ECO:0000259" key="6">
    <source>
        <dbReference type="PROSITE" id="PS51371"/>
    </source>
</evidence>
<comment type="caution">
    <text evidence="8">The sequence shown here is derived from an EMBL/GenBank/DDBJ whole genome shotgun (WGS) entry which is preliminary data.</text>
</comment>
<dbReference type="InterPro" id="IPR000270">
    <property type="entry name" value="PB1_dom"/>
</dbReference>
<feature type="domain" description="PB1" evidence="7">
    <location>
        <begin position="337"/>
        <end position="425"/>
    </location>
</feature>
<evidence type="ECO:0000256" key="4">
    <source>
        <dbReference type="PROSITE-ProRule" id="PRU00703"/>
    </source>
</evidence>
<dbReference type="PANTHER" id="PTHR13780">
    <property type="entry name" value="AMP-ACTIVATED PROTEIN KINASE, GAMMA REGULATORY SUBUNIT"/>
    <property type="match status" value="1"/>
</dbReference>
<dbReference type="InterPro" id="IPR050511">
    <property type="entry name" value="AMPK_gamma/SDS23_families"/>
</dbReference>
<accession>A0ABU6Z5S1</accession>
<dbReference type="Proteomes" id="UP001341840">
    <property type="component" value="Unassembled WGS sequence"/>
</dbReference>
<evidence type="ECO:0000256" key="2">
    <source>
        <dbReference type="ARBA" id="ARBA00022737"/>
    </source>
</evidence>
<dbReference type="Pfam" id="PF00571">
    <property type="entry name" value="CBS"/>
    <property type="match status" value="3"/>
</dbReference>
<name>A0ABU6Z5S1_9FABA</name>
<protein>
    <submittedName>
        <fullName evidence="8">CBS domain-containing protein cbscbspb1</fullName>
    </submittedName>
</protein>
<evidence type="ECO:0000313" key="9">
    <source>
        <dbReference type="Proteomes" id="UP001341840"/>
    </source>
</evidence>
<dbReference type="InterPro" id="IPR000644">
    <property type="entry name" value="CBS_dom"/>
</dbReference>
<feature type="domain" description="CBS" evidence="6">
    <location>
        <begin position="216"/>
        <end position="273"/>
    </location>
</feature>
<evidence type="ECO:0000256" key="5">
    <source>
        <dbReference type="SAM" id="Phobius"/>
    </source>
</evidence>
<keyword evidence="5" id="KW-1133">Transmembrane helix</keyword>
<dbReference type="PANTHER" id="PTHR13780:SF48">
    <property type="entry name" value="CBS DOMAIN-CONTAINING PROTEIN CBSCBSPB1"/>
    <property type="match status" value="1"/>
</dbReference>
<dbReference type="PROSITE" id="PS51371">
    <property type="entry name" value="CBS"/>
    <property type="match status" value="3"/>
</dbReference>
<dbReference type="SMART" id="SM00666">
    <property type="entry name" value="PB1"/>
    <property type="match status" value="1"/>
</dbReference>
<dbReference type="EMBL" id="JASCZI010271882">
    <property type="protein sequence ID" value="MED6216643.1"/>
    <property type="molecule type" value="Genomic_DNA"/>
</dbReference>
<gene>
    <name evidence="8" type="ORF">PIB30_009532</name>
</gene>
<dbReference type="PROSITE" id="PS51745">
    <property type="entry name" value="PB1"/>
    <property type="match status" value="1"/>
</dbReference>
<keyword evidence="5" id="KW-0472">Membrane</keyword>
<feature type="domain" description="CBS" evidence="6">
    <location>
        <begin position="47"/>
        <end position="105"/>
    </location>
</feature>
<dbReference type="Gene3D" id="3.10.580.10">
    <property type="entry name" value="CBS-domain"/>
    <property type="match status" value="2"/>
</dbReference>
<dbReference type="InterPro" id="IPR046342">
    <property type="entry name" value="CBS_dom_sf"/>
</dbReference>
<keyword evidence="2" id="KW-0677">Repeat</keyword>
<evidence type="ECO:0000256" key="3">
    <source>
        <dbReference type="ARBA" id="ARBA00023122"/>
    </source>
</evidence>
<dbReference type="Pfam" id="PF00564">
    <property type="entry name" value="PB1"/>
    <property type="match status" value="1"/>
</dbReference>
<dbReference type="SUPFAM" id="SSF54277">
    <property type="entry name" value="CAD &amp; PB1 domains"/>
    <property type="match status" value="1"/>
</dbReference>
<evidence type="ECO:0000313" key="8">
    <source>
        <dbReference type="EMBL" id="MED6216643.1"/>
    </source>
</evidence>
<dbReference type="CDD" id="cd06409">
    <property type="entry name" value="PB1_MUG70"/>
    <property type="match status" value="1"/>
</dbReference>
<organism evidence="8 9">
    <name type="scientific">Stylosanthes scabra</name>
    <dbReference type="NCBI Taxonomy" id="79078"/>
    <lineage>
        <taxon>Eukaryota</taxon>
        <taxon>Viridiplantae</taxon>
        <taxon>Streptophyta</taxon>
        <taxon>Embryophyta</taxon>
        <taxon>Tracheophyta</taxon>
        <taxon>Spermatophyta</taxon>
        <taxon>Magnoliopsida</taxon>
        <taxon>eudicotyledons</taxon>
        <taxon>Gunneridae</taxon>
        <taxon>Pentapetalae</taxon>
        <taxon>rosids</taxon>
        <taxon>fabids</taxon>
        <taxon>Fabales</taxon>
        <taxon>Fabaceae</taxon>
        <taxon>Papilionoideae</taxon>
        <taxon>50 kb inversion clade</taxon>
        <taxon>dalbergioids sensu lato</taxon>
        <taxon>Dalbergieae</taxon>
        <taxon>Pterocarpus clade</taxon>
        <taxon>Stylosanthes</taxon>
    </lineage>
</organism>
<evidence type="ECO:0000259" key="7">
    <source>
        <dbReference type="PROSITE" id="PS51745"/>
    </source>
</evidence>
<evidence type="ECO:0000256" key="1">
    <source>
        <dbReference type="ARBA" id="ARBA00011726"/>
    </source>
</evidence>
<comment type="subunit">
    <text evidence="1">Homodimers and heterodimers.</text>
</comment>
<dbReference type="InterPro" id="IPR053793">
    <property type="entry name" value="PB1-like"/>
</dbReference>
<keyword evidence="3 4" id="KW-0129">CBS domain</keyword>
<dbReference type="SUPFAM" id="SSF54631">
    <property type="entry name" value="CBS-domain pair"/>
    <property type="match status" value="2"/>
</dbReference>